<dbReference type="AlphaFoldDB" id="A0ABD3STB1"/>
<dbReference type="Proteomes" id="UP001634393">
    <property type="component" value="Unassembled WGS sequence"/>
</dbReference>
<comment type="caution">
    <text evidence="1">The sequence shown here is derived from an EMBL/GenBank/DDBJ whole genome shotgun (WGS) entry which is preliminary data.</text>
</comment>
<evidence type="ECO:0000313" key="2">
    <source>
        <dbReference type="Proteomes" id="UP001634393"/>
    </source>
</evidence>
<organism evidence="1 2">
    <name type="scientific">Penstemon smallii</name>
    <dbReference type="NCBI Taxonomy" id="265156"/>
    <lineage>
        <taxon>Eukaryota</taxon>
        <taxon>Viridiplantae</taxon>
        <taxon>Streptophyta</taxon>
        <taxon>Embryophyta</taxon>
        <taxon>Tracheophyta</taxon>
        <taxon>Spermatophyta</taxon>
        <taxon>Magnoliopsida</taxon>
        <taxon>eudicotyledons</taxon>
        <taxon>Gunneridae</taxon>
        <taxon>Pentapetalae</taxon>
        <taxon>asterids</taxon>
        <taxon>lamiids</taxon>
        <taxon>Lamiales</taxon>
        <taxon>Plantaginaceae</taxon>
        <taxon>Cheloneae</taxon>
        <taxon>Penstemon</taxon>
    </lineage>
</organism>
<dbReference type="EMBL" id="JBJXBP010000005">
    <property type="protein sequence ID" value="KAL3827855.1"/>
    <property type="molecule type" value="Genomic_DNA"/>
</dbReference>
<reference evidence="1 2" key="1">
    <citation type="submission" date="2024-12" db="EMBL/GenBank/DDBJ databases">
        <title>The unique morphological basis and parallel evolutionary history of personate flowers in Penstemon.</title>
        <authorList>
            <person name="Depatie T.H."/>
            <person name="Wessinger C.A."/>
        </authorList>
    </citation>
    <scope>NUCLEOTIDE SEQUENCE [LARGE SCALE GENOMIC DNA]</scope>
    <source>
        <strain evidence="1">WTNN_2</strain>
        <tissue evidence="1">Leaf</tissue>
    </source>
</reference>
<keyword evidence="2" id="KW-1185">Reference proteome</keyword>
<evidence type="ECO:0000313" key="1">
    <source>
        <dbReference type="EMBL" id="KAL3827855.1"/>
    </source>
</evidence>
<protein>
    <submittedName>
        <fullName evidence="1">Uncharacterized protein</fullName>
    </submittedName>
</protein>
<accession>A0ABD3STB1</accession>
<name>A0ABD3STB1_9LAMI</name>
<gene>
    <name evidence="1" type="ORF">ACJIZ3_016657</name>
</gene>
<sequence>MGGETEVEEGEALYNQDKIEDSTIDPDISLSYIVQNLVNMVRFYLLITGPLHGPTQEVHRKFTTVLRQDLPKSFIQRIIDKTHLLHQLAIH</sequence>
<proteinExistence type="predicted"/>